<dbReference type="Proteomes" id="UP000782519">
    <property type="component" value="Unassembled WGS sequence"/>
</dbReference>
<dbReference type="EMBL" id="JACRJB010000014">
    <property type="protein sequence ID" value="MBI5128954.1"/>
    <property type="molecule type" value="Genomic_DNA"/>
</dbReference>
<evidence type="ECO:0000313" key="2">
    <source>
        <dbReference type="Proteomes" id="UP000782519"/>
    </source>
</evidence>
<gene>
    <name evidence="1" type="ORF">HZA66_05900</name>
</gene>
<evidence type="ECO:0000313" key="1">
    <source>
        <dbReference type="EMBL" id="MBI5128954.1"/>
    </source>
</evidence>
<comment type="caution">
    <text evidence="1">The sequence shown here is derived from an EMBL/GenBank/DDBJ whole genome shotgun (WGS) entry which is preliminary data.</text>
</comment>
<protein>
    <submittedName>
        <fullName evidence="1">Uncharacterized protein</fullName>
    </submittedName>
</protein>
<proteinExistence type="predicted"/>
<dbReference type="AlphaFoldDB" id="A0A933RX51"/>
<organism evidence="1 2">
    <name type="scientific">Rhodopseudomonas palustris</name>
    <dbReference type="NCBI Taxonomy" id="1076"/>
    <lineage>
        <taxon>Bacteria</taxon>
        <taxon>Pseudomonadati</taxon>
        <taxon>Pseudomonadota</taxon>
        <taxon>Alphaproteobacteria</taxon>
        <taxon>Hyphomicrobiales</taxon>
        <taxon>Nitrobacteraceae</taxon>
        <taxon>Rhodopseudomonas</taxon>
    </lineage>
</organism>
<reference evidence="1" key="1">
    <citation type="submission" date="2020-07" db="EMBL/GenBank/DDBJ databases">
        <title>Huge and variable diversity of episymbiotic CPR bacteria and DPANN archaea in groundwater ecosystems.</title>
        <authorList>
            <person name="He C.Y."/>
            <person name="Keren R."/>
            <person name="Whittaker M."/>
            <person name="Farag I.F."/>
            <person name="Doudna J."/>
            <person name="Cate J.H.D."/>
            <person name="Banfield J.F."/>
        </authorList>
    </citation>
    <scope>NUCLEOTIDE SEQUENCE</scope>
    <source>
        <strain evidence="1">NC_groundwater_1818_Pr3_B-0.1um_66_35</strain>
    </source>
</reference>
<name>A0A933RX51_RHOPL</name>
<sequence>MTAAPPDTIETLQENPMAGAEMWKTYRYNGFRVMVIQQWDDPFGRRMIRIESLDDGGEHATGMLEAEFMREAEAE</sequence>
<accession>A0A933RX51</accession>